<name>A0AAV5R6N8_PICKL</name>
<comment type="caution">
    <text evidence="2">The sequence shown here is derived from an EMBL/GenBank/DDBJ whole genome shotgun (WGS) entry which is preliminary data.</text>
</comment>
<dbReference type="PANTHER" id="PTHR28142">
    <property type="entry name" value="MITOCHONDRIAL INNER MEMBRANE I-AAA PROTEASE SUPERCOMPLEX SUBUNIT MGR3-RELATED"/>
    <property type="match status" value="1"/>
</dbReference>
<organism evidence="2 3">
    <name type="scientific">Pichia kluyveri</name>
    <name type="common">Yeast</name>
    <dbReference type="NCBI Taxonomy" id="36015"/>
    <lineage>
        <taxon>Eukaryota</taxon>
        <taxon>Fungi</taxon>
        <taxon>Dikarya</taxon>
        <taxon>Ascomycota</taxon>
        <taxon>Saccharomycotina</taxon>
        <taxon>Pichiomycetes</taxon>
        <taxon>Pichiales</taxon>
        <taxon>Pichiaceae</taxon>
        <taxon>Pichia</taxon>
    </lineage>
</organism>
<dbReference type="EMBL" id="BTGB01000005">
    <property type="protein sequence ID" value="GMM47229.1"/>
    <property type="molecule type" value="Genomic_DNA"/>
</dbReference>
<dbReference type="AlphaFoldDB" id="A0AAV5R6N8"/>
<keyword evidence="1" id="KW-1133">Transmembrane helix</keyword>
<dbReference type="InterPro" id="IPR011990">
    <property type="entry name" value="TPR-like_helical_dom_sf"/>
</dbReference>
<sequence length="556" mass="63521">MMLRIGRHRRAFNLINGFNIGFNNGRYYSLSKDDIKNQPSLNHFQKEIEQAEPKDVKDVKDVNEVNEVKDIKDIAKPPTFFQSPTPPTPFKPVNTTPPIVPPVLPVKQSKFMYIFYALAFLSTAYIGVDILNALIPSNTDYISEETLELLGKAIENESKNDINKSIEFYLKALKQLDDEEVEHITPCYTSICIRIAQLFEYEKKFDKALNIYKELSECYLNAIVNRDEFSTLNKNEAFDFAILRSLTISIKYANLLPEEDVEIAKENLLFNIVEAQKRIVEHYPPFLSILNDINNRNILSLITSDIEQSISHLSNEEQEKILKEQTENPIVLPLYTTEQTPENKLLGLDVKAWPVFTRVLINAKDMYANLCIESNDLSNAISSLTSNSVIIQRCFDHPSRLTLTLSKLGVVLQMNYENISNNFPKGEDIDILLNNEHMKSDISSSELKKVVLASTTTESKRIFLKVLSLCDTMKKQEQVMRGNNQLGNLGEWEAMFKPALDKSEMVSTASLGMISYQEGKLNDALNYFKRAKILANKLKDNDYVDDINGWIEIIQN</sequence>
<dbReference type="GO" id="GO:0006515">
    <property type="term" value="P:protein quality control for misfolded or incompletely synthesized proteins"/>
    <property type="evidence" value="ECO:0007669"/>
    <property type="project" value="TreeGrafter"/>
</dbReference>
<dbReference type="InterPro" id="IPR019734">
    <property type="entry name" value="TPR_rpt"/>
</dbReference>
<dbReference type="PANTHER" id="PTHR28142:SF1">
    <property type="entry name" value="MITOCHONDRIAL INNER MEMBRANE I-AAA PROTEASE SUPERCOMPLEX SUBUNIT MGR3-RELATED"/>
    <property type="match status" value="1"/>
</dbReference>
<keyword evidence="1" id="KW-0472">Membrane</keyword>
<evidence type="ECO:0000313" key="2">
    <source>
        <dbReference type="EMBL" id="GMM47229.1"/>
    </source>
</evidence>
<evidence type="ECO:0000256" key="1">
    <source>
        <dbReference type="SAM" id="Phobius"/>
    </source>
</evidence>
<dbReference type="Proteomes" id="UP001378960">
    <property type="component" value="Unassembled WGS sequence"/>
</dbReference>
<protein>
    <submittedName>
        <fullName evidence="2">Mgr3 protein</fullName>
    </submittedName>
</protein>
<reference evidence="2 3" key="1">
    <citation type="journal article" date="2023" name="Elife">
        <title>Identification of key yeast species and microbe-microbe interactions impacting larval growth of Drosophila in the wild.</title>
        <authorList>
            <person name="Mure A."/>
            <person name="Sugiura Y."/>
            <person name="Maeda R."/>
            <person name="Honda K."/>
            <person name="Sakurai N."/>
            <person name="Takahashi Y."/>
            <person name="Watada M."/>
            <person name="Katoh T."/>
            <person name="Gotoh A."/>
            <person name="Gotoh Y."/>
            <person name="Taniguchi I."/>
            <person name="Nakamura K."/>
            <person name="Hayashi T."/>
            <person name="Katayama T."/>
            <person name="Uemura T."/>
            <person name="Hattori Y."/>
        </authorList>
    </citation>
    <scope>NUCLEOTIDE SEQUENCE [LARGE SCALE GENOMIC DNA]</scope>
    <source>
        <strain evidence="2 3">PK-24</strain>
    </source>
</reference>
<dbReference type="InterPro" id="IPR040201">
    <property type="entry name" value="Mrg3-like"/>
</dbReference>
<dbReference type="SMART" id="SM00028">
    <property type="entry name" value="TPR"/>
    <property type="match status" value="3"/>
</dbReference>
<keyword evidence="3" id="KW-1185">Reference proteome</keyword>
<dbReference type="GO" id="GO:0031942">
    <property type="term" value="C:i-AAA complex"/>
    <property type="evidence" value="ECO:0007669"/>
    <property type="project" value="TreeGrafter"/>
</dbReference>
<dbReference type="SUPFAM" id="SSF48452">
    <property type="entry name" value="TPR-like"/>
    <property type="match status" value="1"/>
</dbReference>
<dbReference type="GO" id="GO:0051787">
    <property type="term" value="F:misfolded protein binding"/>
    <property type="evidence" value="ECO:0007669"/>
    <property type="project" value="TreeGrafter"/>
</dbReference>
<feature type="transmembrane region" description="Helical" evidence="1">
    <location>
        <begin position="113"/>
        <end position="135"/>
    </location>
</feature>
<evidence type="ECO:0000313" key="3">
    <source>
        <dbReference type="Proteomes" id="UP001378960"/>
    </source>
</evidence>
<proteinExistence type="predicted"/>
<keyword evidence="1" id="KW-0812">Transmembrane</keyword>
<gene>
    <name evidence="2" type="ORF">DAPK24_038040</name>
</gene>
<accession>A0AAV5R6N8</accession>